<keyword evidence="4" id="KW-0472">Membrane</keyword>
<sequence length="605" mass="66013" precursor="true">MTTFNITTFNTMGLAPTHVSPMGAISAPRRLSLAIALTCALLAGCAVAPEPMTAQEQVAQAMSDRSRMFADQEPVRGTVTLEEAIARALKYNLSQRVALMEQAMEDDLRDVARLDMLPKLAARAGLQTRDNVAASSSQSITTGRQSLEASTSQDHTSRNGDLTLSWNVLDFGISYVNARMQANKTLAAEERRRKVVADITRQVRTAYWEAATAQRLKPEVTRALSEARQSLEYARQTERERLLAPVEALRFQKNMLEMVRQLEVVDSDLALAKSRLAALMNLPPASEFSLVVPDENSLNTPKMRYTLGELENVSMVRRPEIREESYQARNAVLEARRSLLRLLPGVNLFAGINGDSNSYLVNHSWANAGVQVSGNLLNVFAWSSVKRAGESAQALAESRRQAMRMAVLAQVNIAWQEYQSSVQMFNRYQELARIQQGIYRQTALNYHNQAATQMEQVRVSTETILTTRARDRSYAAMQNALGSIYQASGLDMLPDRVGDTSLAALSNTIARANQQIESGAVTLPTLPASTLPASTLPAPTAPGRQVSTVQSVVPNAVALSATAPNGTPLADTAPVKPLPAAAKPQPYQVSSDNWNSLNSLSGGEQ</sequence>
<proteinExistence type="predicted"/>
<dbReference type="InterPro" id="IPR051906">
    <property type="entry name" value="TolC-like"/>
</dbReference>
<reference evidence="8 9" key="1">
    <citation type="submission" date="2009-06" db="EMBL/GenBank/DDBJ databases">
        <title>Complete sequence of Dickeya zeae Ech1591.</title>
        <authorList>
            <consortium name="US DOE Joint Genome Institute"/>
            <person name="Lucas S."/>
            <person name="Copeland A."/>
            <person name="Lapidus A."/>
            <person name="Glavina del Rio T."/>
            <person name="Tice H."/>
            <person name="Bruce D."/>
            <person name="Goodwin L."/>
            <person name="Pitluck S."/>
            <person name="Chertkov O."/>
            <person name="Brettin T."/>
            <person name="Detter J.C."/>
            <person name="Han C."/>
            <person name="Larimer F."/>
            <person name="Land M."/>
            <person name="Hauser L."/>
            <person name="Kyrpides N."/>
            <person name="Ovchinnikova G."/>
            <person name="Balakrishnan V."/>
            <person name="Glasner J."/>
            <person name="Perna N.T."/>
        </authorList>
    </citation>
    <scope>NUCLEOTIDE SEQUENCE [LARGE SCALE GENOMIC DNA]</scope>
    <source>
        <strain evidence="8 9">Ech1591</strain>
    </source>
</reference>
<dbReference type="eggNOG" id="COG1538">
    <property type="taxonomic scope" value="Bacteria"/>
</dbReference>
<dbReference type="KEGG" id="dze:Dd1591_2053"/>
<organism evidence="8 9">
    <name type="scientific">Dickeya chrysanthemi (strain Ech1591)</name>
    <name type="common">Dickeya zeae (strain Ech1591)</name>
    <dbReference type="NCBI Taxonomy" id="561229"/>
    <lineage>
        <taxon>Bacteria</taxon>
        <taxon>Pseudomonadati</taxon>
        <taxon>Pseudomonadota</taxon>
        <taxon>Gammaproteobacteria</taxon>
        <taxon>Enterobacterales</taxon>
        <taxon>Pectobacteriaceae</taxon>
        <taxon>Dickeya</taxon>
    </lineage>
</organism>
<comment type="subcellular location">
    <subcellularLocation>
        <location evidence="1">Cell outer membrane</location>
    </subcellularLocation>
</comment>
<accession>C6CHJ8</accession>
<keyword evidence="2" id="KW-1134">Transmembrane beta strand</keyword>
<evidence type="ECO:0000256" key="4">
    <source>
        <dbReference type="ARBA" id="ARBA00023136"/>
    </source>
</evidence>
<evidence type="ECO:0008006" key="10">
    <source>
        <dbReference type="Google" id="ProtNLM"/>
    </source>
</evidence>
<dbReference type="OrthoDB" id="9764652at2"/>
<evidence type="ECO:0000313" key="9">
    <source>
        <dbReference type="Proteomes" id="UP000002735"/>
    </source>
</evidence>
<evidence type="ECO:0000256" key="5">
    <source>
        <dbReference type="ARBA" id="ARBA00023237"/>
    </source>
</evidence>
<dbReference type="STRING" id="561229.Dd1591_2053"/>
<dbReference type="Gene3D" id="1.20.1600.10">
    <property type="entry name" value="Outer membrane efflux proteins (OEP)"/>
    <property type="match status" value="1"/>
</dbReference>
<dbReference type="PANTHER" id="PTHR30026:SF20">
    <property type="entry name" value="OUTER MEMBRANE PROTEIN TOLC"/>
    <property type="match status" value="1"/>
</dbReference>
<feature type="compositionally biased region" description="Low complexity" evidence="6">
    <location>
        <begin position="573"/>
        <end position="605"/>
    </location>
</feature>
<feature type="region of interest" description="Disordered" evidence="6">
    <location>
        <begin position="131"/>
        <end position="159"/>
    </location>
</feature>
<keyword evidence="7" id="KW-0732">Signal</keyword>
<feature type="signal peptide" evidence="7">
    <location>
        <begin position="1"/>
        <end position="48"/>
    </location>
</feature>
<evidence type="ECO:0000256" key="2">
    <source>
        <dbReference type="ARBA" id="ARBA00022452"/>
    </source>
</evidence>
<dbReference type="GO" id="GO:0015288">
    <property type="term" value="F:porin activity"/>
    <property type="evidence" value="ECO:0007669"/>
    <property type="project" value="TreeGrafter"/>
</dbReference>
<dbReference type="GO" id="GO:1990281">
    <property type="term" value="C:efflux pump complex"/>
    <property type="evidence" value="ECO:0007669"/>
    <property type="project" value="TreeGrafter"/>
</dbReference>
<protein>
    <recommendedName>
        <fullName evidence="10">Outer membrane efflux protein</fullName>
    </recommendedName>
</protein>
<feature type="region of interest" description="Disordered" evidence="6">
    <location>
        <begin position="562"/>
        <end position="605"/>
    </location>
</feature>
<keyword evidence="5" id="KW-0998">Cell outer membrane</keyword>
<dbReference type="Proteomes" id="UP000002735">
    <property type="component" value="Chromosome"/>
</dbReference>
<dbReference type="SUPFAM" id="SSF56954">
    <property type="entry name" value="Outer membrane efflux proteins (OEP)"/>
    <property type="match status" value="1"/>
</dbReference>
<gene>
    <name evidence="8" type="ordered locus">Dd1591_2053</name>
</gene>
<evidence type="ECO:0000313" key="8">
    <source>
        <dbReference type="EMBL" id="ACT06899.1"/>
    </source>
</evidence>
<evidence type="ECO:0000256" key="7">
    <source>
        <dbReference type="SAM" id="SignalP"/>
    </source>
</evidence>
<evidence type="ECO:0000256" key="3">
    <source>
        <dbReference type="ARBA" id="ARBA00022692"/>
    </source>
</evidence>
<dbReference type="HOGENOM" id="CLU_023283_0_0_6"/>
<dbReference type="GO" id="GO:0015562">
    <property type="term" value="F:efflux transmembrane transporter activity"/>
    <property type="evidence" value="ECO:0007669"/>
    <property type="project" value="InterPro"/>
</dbReference>
<dbReference type="PANTHER" id="PTHR30026">
    <property type="entry name" value="OUTER MEMBRANE PROTEIN TOLC"/>
    <property type="match status" value="1"/>
</dbReference>
<feature type="chain" id="PRO_5002963428" description="Outer membrane efflux protein" evidence="7">
    <location>
        <begin position="49"/>
        <end position="605"/>
    </location>
</feature>
<evidence type="ECO:0000256" key="6">
    <source>
        <dbReference type="SAM" id="MobiDB-lite"/>
    </source>
</evidence>
<evidence type="ECO:0000256" key="1">
    <source>
        <dbReference type="ARBA" id="ARBA00004442"/>
    </source>
</evidence>
<dbReference type="EMBL" id="CP001655">
    <property type="protein sequence ID" value="ACT06899.1"/>
    <property type="molecule type" value="Genomic_DNA"/>
</dbReference>
<dbReference type="GO" id="GO:0009279">
    <property type="term" value="C:cell outer membrane"/>
    <property type="evidence" value="ECO:0007669"/>
    <property type="project" value="UniProtKB-SubCell"/>
</dbReference>
<keyword evidence="3" id="KW-0812">Transmembrane</keyword>
<name>C6CHJ8_DICC1</name>
<dbReference type="AlphaFoldDB" id="C6CHJ8"/>